<dbReference type="AlphaFoldDB" id="A0A2K8SYM2"/>
<dbReference type="EMBL" id="CP024785">
    <property type="protein sequence ID" value="AUB40544.1"/>
    <property type="molecule type" value="Genomic_DNA"/>
</dbReference>
<dbReference type="RefSeq" id="WP_339382350.1">
    <property type="nucleotide sequence ID" value="NZ_CAWNNC010000001.1"/>
</dbReference>
<organism evidence="1 2">
    <name type="scientific">Nostoc flagelliforme CCNUN1</name>
    <dbReference type="NCBI Taxonomy" id="2038116"/>
    <lineage>
        <taxon>Bacteria</taxon>
        <taxon>Bacillati</taxon>
        <taxon>Cyanobacteriota</taxon>
        <taxon>Cyanophyceae</taxon>
        <taxon>Nostocales</taxon>
        <taxon>Nostocaceae</taxon>
        <taxon>Nostoc</taxon>
    </lineage>
</organism>
<evidence type="ECO:0000313" key="2">
    <source>
        <dbReference type="Proteomes" id="UP000232003"/>
    </source>
</evidence>
<reference evidence="1 2" key="1">
    <citation type="submission" date="2017-11" db="EMBL/GenBank/DDBJ databases">
        <title>Complete genome of a free-living desiccation-tolerant cyanobacterium and its photosynthetic adaptation to extreme terrestrial habitat.</title>
        <authorList>
            <person name="Shang J."/>
        </authorList>
    </citation>
    <scope>NUCLEOTIDE SEQUENCE [LARGE SCALE GENOMIC DNA]</scope>
    <source>
        <strain evidence="1 2">CCNUN1</strain>
    </source>
</reference>
<proteinExistence type="predicted"/>
<name>A0A2K8SYM2_9NOSO</name>
<dbReference type="KEGG" id="nfl:COO91_06561"/>
<dbReference type="Proteomes" id="UP000232003">
    <property type="component" value="Chromosome"/>
</dbReference>
<protein>
    <submittedName>
        <fullName evidence="1">Uncharacterized protein</fullName>
    </submittedName>
</protein>
<accession>A0A2K8SYM2</accession>
<gene>
    <name evidence="1" type="ORF">COO91_06561</name>
</gene>
<sequence>MRFYKLDDKGLPTDTVMSLALAAYAWKRRENNNTYYDEEEGVDYLMDRVA</sequence>
<evidence type="ECO:0000313" key="1">
    <source>
        <dbReference type="EMBL" id="AUB40544.1"/>
    </source>
</evidence>
<keyword evidence="2" id="KW-1185">Reference proteome</keyword>